<keyword evidence="7" id="KW-0653">Protein transport</keyword>
<dbReference type="Pfam" id="PF05134">
    <property type="entry name" value="T2SSL"/>
    <property type="match status" value="1"/>
</dbReference>
<organism evidence="12 13">
    <name type="scientific">Caulobacter vibrioides</name>
    <name type="common">Caulobacter crescentus</name>
    <dbReference type="NCBI Taxonomy" id="155892"/>
    <lineage>
        <taxon>Bacteria</taxon>
        <taxon>Pseudomonadati</taxon>
        <taxon>Pseudomonadota</taxon>
        <taxon>Alphaproteobacteria</taxon>
        <taxon>Caulobacterales</taxon>
        <taxon>Caulobacteraceae</taxon>
        <taxon>Caulobacter</taxon>
    </lineage>
</organism>
<dbReference type="CDD" id="cd24017">
    <property type="entry name" value="ASKHA_T2SSL_N"/>
    <property type="match status" value="1"/>
</dbReference>
<keyword evidence="5" id="KW-0997">Cell inner membrane</keyword>
<dbReference type="GO" id="GO:0005886">
    <property type="term" value="C:plasma membrane"/>
    <property type="evidence" value="ECO:0007669"/>
    <property type="project" value="UniProtKB-SubCell"/>
</dbReference>
<evidence type="ECO:0000313" key="13">
    <source>
        <dbReference type="Proteomes" id="UP000215616"/>
    </source>
</evidence>
<sequence length="363" mass="38325">MTLLSLLILPAEPDEPAQLLQDLGLSVTRRTLAPGEPLEGVGPVILVAPGQDVVARWMDLPLGSAAQARSAAAFRLEDEVALGGDDLHIAVGGADEAGRTLVAWTAREKLQGWLDTAQAHGVKADAAIPDYLLLPEDDDGVLVVGQLGRRLALREPGKALSADPDLAALLFEDREHRYIAGKDLDIQLIAGARSPAINLLQGRFAVRSSGEQKGVKRLAILAAAAVLSPLLLLVVQIAHDQWTASALERRAAKLAVSLVPQASRYEDAAGYAVTRLAAGQSGQGFGELAASYLSMVEAVPGVTLDTLVYGEEGAIRSTIGYANYSDMDQLRLGAKRLGLDLTEQSTASEGGRISSDLIVRRKP</sequence>
<keyword evidence="9" id="KW-0472">Membrane</keyword>
<protein>
    <submittedName>
        <fullName evidence="12">Type II secretion system protein GspL</fullName>
    </submittedName>
</protein>
<comment type="similarity">
    <text evidence="2">Belongs to the GSP L family.</text>
</comment>
<dbReference type="Proteomes" id="UP000215616">
    <property type="component" value="Unassembled WGS sequence"/>
</dbReference>
<dbReference type="InterPro" id="IPR024230">
    <property type="entry name" value="GspL_cyto_dom"/>
</dbReference>
<evidence type="ECO:0000256" key="8">
    <source>
        <dbReference type="ARBA" id="ARBA00022989"/>
    </source>
</evidence>
<comment type="subcellular location">
    <subcellularLocation>
        <location evidence="1">Cell inner membrane</location>
        <topology evidence="1">Single-pass membrane protein</topology>
    </subcellularLocation>
</comment>
<feature type="domain" description="GspL periplasmic" evidence="11">
    <location>
        <begin position="216"/>
        <end position="362"/>
    </location>
</feature>
<keyword evidence="3" id="KW-0813">Transport</keyword>
<keyword evidence="8" id="KW-1133">Transmembrane helix</keyword>
<keyword evidence="4" id="KW-1003">Cell membrane</keyword>
<dbReference type="SUPFAM" id="SSF53067">
    <property type="entry name" value="Actin-like ATPase domain"/>
    <property type="match status" value="1"/>
</dbReference>
<evidence type="ECO:0000256" key="1">
    <source>
        <dbReference type="ARBA" id="ARBA00004377"/>
    </source>
</evidence>
<proteinExistence type="inferred from homology"/>
<dbReference type="GO" id="GO:0015628">
    <property type="term" value="P:protein secretion by the type II secretion system"/>
    <property type="evidence" value="ECO:0007669"/>
    <property type="project" value="InterPro"/>
</dbReference>
<accession>A0A258DBT0</accession>
<evidence type="ECO:0000256" key="2">
    <source>
        <dbReference type="ARBA" id="ARBA00005318"/>
    </source>
</evidence>
<evidence type="ECO:0000259" key="10">
    <source>
        <dbReference type="Pfam" id="PF05134"/>
    </source>
</evidence>
<evidence type="ECO:0000256" key="6">
    <source>
        <dbReference type="ARBA" id="ARBA00022692"/>
    </source>
</evidence>
<comment type="caution">
    <text evidence="12">The sequence shown here is derived from an EMBL/GenBank/DDBJ whole genome shotgun (WGS) entry which is preliminary data.</text>
</comment>
<evidence type="ECO:0000256" key="4">
    <source>
        <dbReference type="ARBA" id="ARBA00022475"/>
    </source>
</evidence>
<dbReference type="NCBIfam" id="TIGR01709">
    <property type="entry name" value="typeII_sec_gspL"/>
    <property type="match status" value="1"/>
</dbReference>
<dbReference type="Pfam" id="PF12693">
    <property type="entry name" value="GspL_C"/>
    <property type="match status" value="1"/>
</dbReference>
<dbReference type="InterPro" id="IPR043129">
    <property type="entry name" value="ATPase_NBD"/>
</dbReference>
<dbReference type="InterPro" id="IPR007812">
    <property type="entry name" value="T2SS_protein-GspL"/>
</dbReference>
<evidence type="ECO:0000256" key="3">
    <source>
        <dbReference type="ARBA" id="ARBA00022448"/>
    </source>
</evidence>
<dbReference type="InterPro" id="IPR025691">
    <property type="entry name" value="GspL_pp_dom"/>
</dbReference>
<dbReference type="GO" id="GO:0009276">
    <property type="term" value="C:Gram-negative-bacterium-type cell wall"/>
    <property type="evidence" value="ECO:0007669"/>
    <property type="project" value="InterPro"/>
</dbReference>
<evidence type="ECO:0000256" key="9">
    <source>
        <dbReference type="ARBA" id="ARBA00023136"/>
    </source>
</evidence>
<reference evidence="12 13" key="1">
    <citation type="submission" date="2017-03" db="EMBL/GenBank/DDBJ databases">
        <title>Lifting the veil on microbial sulfur biogeochemistry in mining wastewaters.</title>
        <authorList>
            <person name="Kantor R.S."/>
            <person name="Colenbrander Nelson T."/>
            <person name="Marshall S."/>
            <person name="Bennett D."/>
            <person name="Apte S."/>
            <person name="Camacho D."/>
            <person name="Thomas B.C."/>
            <person name="Warren L.A."/>
            <person name="Banfield J.F."/>
        </authorList>
    </citation>
    <scope>NUCLEOTIDE SEQUENCE [LARGE SCALE GENOMIC DNA]</scope>
    <source>
        <strain evidence="12">32-67-7</strain>
    </source>
</reference>
<feature type="domain" description="GspL cytoplasmic actin-ATPase-like" evidence="10">
    <location>
        <begin position="42"/>
        <end position="157"/>
    </location>
</feature>
<name>A0A258DBT0_CAUVI</name>
<dbReference type="GO" id="GO:0015627">
    <property type="term" value="C:type II protein secretion system complex"/>
    <property type="evidence" value="ECO:0007669"/>
    <property type="project" value="InterPro"/>
</dbReference>
<evidence type="ECO:0000256" key="7">
    <source>
        <dbReference type="ARBA" id="ARBA00022927"/>
    </source>
</evidence>
<dbReference type="AlphaFoldDB" id="A0A258DBT0"/>
<evidence type="ECO:0000256" key="5">
    <source>
        <dbReference type="ARBA" id="ARBA00022519"/>
    </source>
</evidence>
<dbReference type="EMBL" id="NCDQ01000043">
    <property type="protein sequence ID" value="OYX05157.1"/>
    <property type="molecule type" value="Genomic_DNA"/>
</dbReference>
<keyword evidence="6" id="KW-0812">Transmembrane</keyword>
<dbReference type="Gene3D" id="3.30.420.380">
    <property type="match status" value="1"/>
</dbReference>
<evidence type="ECO:0000313" key="12">
    <source>
        <dbReference type="EMBL" id="OYX05157.1"/>
    </source>
</evidence>
<dbReference type="PIRSF" id="PIRSF015761">
    <property type="entry name" value="Protein_L"/>
    <property type="match status" value="1"/>
</dbReference>
<gene>
    <name evidence="12" type="ORF">B7Z12_04295</name>
</gene>
<evidence type="ECO:0000259" key="11">
    <source>
        <dbReference type="Pfam" id="PF12693"/>
    </source>
</evidence>